<keyword evidence="1" id="KW-0479">Metal-binding</keyword>
<gene>
    <name evidence="2" type="ORF">CACET_c10590</name>
</gene>
<keyword evidence="3" id="KW-1185">Reference proteome</keyword>
<dbReference type="OrthoDB" id="1950456at2"/>
<evidence type="ECO:0000256" key="1">
    <source>
        <dbReference type="PIRSR" id="PIRSR605502-1"/>
    </source>
</evidence>
<protein>
    <submittedName>
        <fullName evidence="2">Uncharacterized protein</fullName>
    </submittedName>
</protein>
<dbReference type="AlphaFoldDB" id="A0A0D8IE17"/>
<dbReference type="GO" id="GO:0046872">
    <property type="term" value="F:metal ion binding"/>
    <property type="evidence" value="ECO:0007669"/>
    <property type="project" value="UniProtKB-KW"/>
</dbReference>
<dbReference type="RefSeq" id="WP_044823313.1">
    <property type="nucleotide sequence ID" value="NZ_CP009687.1"/>
</dbReference>
<dbReference type="InterPro" id="IPR036705">
    <property type="entry name" value="Ribosyl_crysJ1_sf"/>
</dbReference>
<dbReference type="Gene3D" id="1.10.4080.10">
    <property type="entry name" value="ADP-ribosylation/Crystallin J1"/>
    <property type="match status" value="1"/>
</dbReference>
<dbReference type="KEGG" id="cace:CACET_c10590"/>
<keyword evidence="1" id="KW-0460">Magnesium</keyword>
<dbReference type="STRING" id="84022.CACET_c10590"/>
<sequence length="380" mass="45169">MTLETKISNALLWMVYGDALGFYNENADGKTEAMKDFLYKYNENLTIEKPQGQYSYVTEVILIMIKSLVDCETELKVAVDYRRFYEELKLWQYYRHGNPSNFINKFKDNKSYYESKFYWQDQRGHGITRVLSVLLTNKNYAAAEAEAYKSIIYLNRHPQVILTGLLLIRTTYMFLEKGFMEREELVQELKNYLIHLQLNQLNENIKSKLPANYSIQFEKEKIAYILDLDRFRDDNIEENPWYSKAVFLKGLQNLYAIQAGDQISLEEFPQDDYKETIAISYGLWGMNTLQEPEDALKDRSFIGDIGRYIYKLRNFEIKRRSYDNKEKPIDLFQQKEGSTIRHPILNILKIKEKQETPYYTKLLVETKSGIYTFIKEKTRQ</sequence>
<comment type="cofactor">
    <cofactor evidence="1">
        <name>Mg(2+)</name>
        <dbReference type="ChEBI" id="CHEBI:18420"/>
    </cofactor>
    <text evidence="1">Binds 2 magnesium ions per subunit.</text>
</comment>
<feature type="binding site" evidence="1">
    <location>
        <position position="55"/>
    </location>
    <ligand>
        <name>Mg(2+)</name>
        <dbReference type="ChEBI" id="CHEBI:18420"/>
        <label>1</label>
    </ligand>
</feature>
<dbReference type="SUPFAM" id="SSF101478">
    <property type="entry name" value="ADP-ribosylglycohydrolase"/>
    <property type="match status" value="1"/>
</dbReference>
<dbReference type="Proteomes" id="UP000035704">
    <property type="component" value="Chromosome"/>
</dbReference>
<dbReference type="PATRIC" id="fig|84022.5.peg.2267"/>
<dbReference type="EMBL" id="CP009687">
    <property type="protein sequence ID" value="AKL94562.1"/>
    <property type="molecule type" value="Genomic_DNA"/>
</dbReference>
<proteinExistence type="predicted"/>
<evidence type="ECO:0000313" key="2">
    <source>
        <dbReference type="EMBL" id="AKL94562.1"/>
    </source>
</evidence>
<reference evidence="2 3" key="1">
    <citation type="submission" date="2014-10" db="EMBL/GenBank/DDBJ databases">
        <title>Genome sequence of Clostridium aceticum DSM 1496.</title>
        <authorList>
            <person name="Poehlein A."/>
            <person name="Schiel-Bengelsdorf B."/>
            <person name="Gottschalk G."/>
            <person name="Duerre P."/>
            <person name="Daniel R."/>
        </authorList>
    </citation>
    <scope>NUCLEOTIDE SEQUENCE [LARGE SCALE GENOMIC DNA]</scope>
    <source>
        <strain evidence="2 3">DSM 1496</strain>
    </source>
</reference>
<evidence type="ECO:0000313" key="3">
    <source>
        <dbReference type="Proteomes" id="UP000035704"/>
    </source>
</evidence>
<name>A0A0D8IE17_9CLOT</name>
<accession>A0A0D8IE17</accession>
<organism evidence="2 3">
    <name type="scientific">Clostridium aceticum</name>
    <dbReference type="NCBI Taxonomy" id="84022"/>
    <lineage>
        <taxon>Bacteria</taxon>
        <taxon>Bacillati</taxon>
        <taxon>Bacillota</taxon>
        <taxon>Clostridia</taxon>
        <taxon>Eubacteriales</taxon>
        <taxon>Clostridiaceae</taxon>
        <taxon>Clostridium</taxon>
    </lineage>
</organism>